<evidence type="ECO:0000313" key="2">
    <source>
        <dbReference type="EMBL" id="CAG2225156.1"/>
    </source>
</evidence>
<comment type="caution">
    <text evidence="2">The sequence shown here is derived from an EMBL/GenBank/DDBJ whole genome shotgun (WGS) entry which is preliminary data.</text>
</comment>
<dbReference type="InterPro" id="IPR036179">
    <property type="entry name" value="Ig-like_dom_sf"/>
</dbReference>
<dbReference type="SUPFAM" id="SSF48726">
    <property type="entry name" value="Immunoglobulin"/>
    <property type="match status" value="1"/>
</dbReference>
<keyword evidence="3" id="KW-1185">Reference proteome</keyword>
<evidence type="ECO:0008006" key="4">
    <source>
        <dbReference type="Google" id="ProtNLM"/>
    </source>
</evidence>
<dbReference type="Gene3D" id="2.60.40.10">
    <property type="entry name" value="Immunoglobulins"/>
    <property type="match status" value="1"/>
</dbReference>
<sequence length="165" mass="18840">MGLRMRISQLFCLFFTFSELLAATVLYHFEDDTVSLPCDQLSNEHIVWQGPDNYSTYGYGEIINQKLPKSQRLSIIHVKGSRQYNLQIRHFSSEDEGNYKCVRGSSGDEFFTLTIGTYPSNLTIGEEDPQHFVYGYLNRVLDLRCTVVHGIPEWKTAVDGSQSNS</sequence>
<protein>
    <recommendedName>
        <fullName evidence="4">Ig-like domain-containing protein</fullName>
    </recommendedName>
</protein>
<gene>
    <name evidence="2" type="ORF">MEDL_38296</name>
</gene>
<evidence type="ECO:0000256" key="1">
    <source>
        <dbReference type="SAM" id="SignalP"/>
    </source>
</evidence>
<dbReference type="Proteomes" id="UP000683360">
    <property type="component" value="Unassembled WGS sequence"/>
</dbReference>
<dbReference type="AlphaFoldDB" id="A0A8S3T3T9"/>
<feature type="signal peptide" evidence="1">
    <location>
        <begin position="1"/>
        <end position="22"/>
    </location>
</feature>
<organism evidence="2 3">
    <name type="scientific">Mytilus edulis</name>
    <name type="common">Blue mussel</name>
    <dbReference type="NCBI Taxonomy" id="6550"/>
    <lineage>
        <taxon>Eukaryota</taxon>
        <taxon>Metazoa</taxon>
        <taxon>Spiralia</taxon>
        <taxon>Lophotrochozoa</taxon>
        <taxon>Mollusca</taxon>
        <taxon>Bivalvia</taxon>
        <taxon>Autobranchia</taxon>
        <taxon>Pteriomorphia</taxon>
        <taxon>Mytilida</taxon>
        <taxon>Mytiloidea</taxon>
        <taxon>Mytilidae</taxon>
        <taxon>Mytilinae</taxon>
        <taxon>Mytilus</taxon>
    </lineage>
</organism>
<proteinExistence type="predicted"/>
<feature type="chain" id="PRO_5035888523" description="Ig-like domain-containing protein" evidence="1">
    <location>
        <begin position="23"/>
        <end position="165"/>
    </location>
</feature>
<name>A0A8S3T3T9_MYTED</name>
<dbReference type="EMBL" id="CAJPWZ010001838">
    <property type="protein sequence ID" value="CAG2225156.1"/>
    <property type="molecule type" value="Genomic_DNA"/>
</dbReference>
<accession>A0A8S3T3T9</accession>
<keyword evidence="1" id="KW-0732">Signal</keyword>
<evidence type="ECO:0000313" key="3">
    <source>
        <dbReference type="Proteomes" id="UP000683360"/>
    </source>
</evidence>
<dbReference type="OrthoDB" id="10341198at2759"/>
<dbReference type="InterPro" id="IPR013783">
    <property type="entry name" value="Ig-like_fold"/>
</dbReference>
<reference evidence="2" key="1">
    <citation type="submission" date="2021-03" db="EMBL/GenBank/DDBJ databases">
        <authorList>
            <person name="Bekaert M."/>
        </authorList>
    </citation>
    <scope>NUCLEOTIDE SEQUENCE</scope>
</reference>